<evidence type="ECO:0000256" key="5">
    <source>
        <dbReference type="ARBA" id="ARBA00040529"/>
    </source>
</evidence>
<dbReference type="Gene3D" id="3.40.47.10">
    <property type="match status" value="2"/>
</dbReference>
<comment type="caution">
    <text evidence="9">The sequence shown here is derived from an EMBL/GenBank/DDBJ whole genome shotgun (WGS) entry which is preliminary data.</text>
</comment>
<evidence type="ECO:0000256" key="3">
    <source>
        <dbReference type="ARBA" id="ARBA00022679"/>
    </source>
</evidence>
<dbReference type="PIRSF" id="PIRSF000429">
    <property type="entry name" value="Ac-CoA_Ac_transf"/>
    <property type="match status" value="1"/>
</dbReference>
<evidence type="ECO:0000256" key="2">
    <source>
        <dbReference type="ARBA" id="ARBA00012705"/>
    </source>
</evidence>
<gene>
    <name evidence="9" type="ORF">GCM10023175_21830</name>
</gene>
<keyword evidence="4 6" id="KW-0012">Acyltransferase</keyword>
<evidence type="ECO:0000313" key="9">
    <source>
        <dbReference type="EMBL" id="GAA4544146.1"/>
    </source>
</evidence>
<dbReference type="InterPro" id="IPR002155">
    <property type="entry name" value="Thiolase"/>
</dbReference>
<dbReference type="InterPro" id="IPR016039">
    <property type="entry name" value="Thiolase-like"/>
</dbReference>
<dbReference type="Pfam" id="PF00108">
    <property type="entry name" value="Thiolase_N"/>
    <property type="match status" value="1"/>
</dbReference>
<sequence>MSDALIVSAVRTPVASAFRGTLRRTEPADLAIPVLSALVKQSALPVGLVDDVVLAESLHGGGDIARYSAIEAGLTNVPGLALNRHCAGGLSAVMVAANAVCAGGDRAVIAGGVQSSSTAPVLRSRLDPETDWLFESHRPTPQAPADDMSITVGWNAARQAGISREEQDAWALRSHQRALAAISAGQFVDEIVPLMIPDESGDPQVFAVDEHPRATTSAEKLAALPVLHPEIEGFTVTAGNASGINDAAAALLVVSSEVAAEHGLAPLARIRAGASVGVDPEDTGMSAPLAIRKALARAGLQVTDVDLWEINEAFASVPIAASRELGLDEGTVNPFGSGCSIGHPVAATGARMLTTLSHELFRRGGGIAVAAMCAGGGMASAVVLDVPGTGR</sequence>
<evidence type="ECO:0000259" key="7">
    <source>
        <dbReference type="Pfam" id="PF00108"/>
    </source>
</evidence>
<keyword evidence="3 6" id="KW-0808">Transferase</keyword>
<organism evidence="9 10">
    <name type="scientific">Pseudonocardia xishanensis</name>
    <dbReference type="NCBI Taxonomy" id="630995"/>
    <lineage>
        <taxon>Bacteria</taxon>
        <taxon>Bacillati</taxon>
        <taxon>Actinomycetota</taxon>
        <taxon>Actinomycetes</taxon>
        <taxon>Pseudonocardiales</taxon>
        <taxon>Pseudonocardiaceae</taxon>
        <taxon>Pseudonocardia</taxon>
    </lineage>
</organism>
<dbReference type="EMBL" id="BAABGT010000029">
    <property type="protein sequence ID" value="GAA4544146.1"/>
    <property type="molecule type" value="Genomic_DNA"/>
</dbReference>
<dbReference type="CDD" id="cd00751">
    <property type="entry name" value="thiolase"/>
    <property type="match status" value="1"/>
</dbReference>
<dbReference type="RefSeq" id="WP_345415493.1">
    <property type="nucleotide sequence ID" value="NZ_BAABGT010000029.1"/>
</dbReference>
<proteinExistence type="inferred from homology"/>
<dbReference type="Pfam" id="PF02803">
    <property type="entry name" value="Thiolase_C"/>
    <property type="match status" value="1"/>
</dbReference>
<protein>
    <recommendedName>
        <fullName evidence="5">Probable acetyl-CoA acetyltransferase</fullName>
        <ecNumber evidence="2">2.3.1.9</ecNumber>
    </recommendedName>
</protein>
<dbReference type="PANTHER" id="PTHR18919:SF107">
    <property type="entry name" value="ACETYL-COA ACETYLTRANSFERASE, CYTOSOLIC"/>
    <property type="match status" value="1"/>
</dbReference>
<comment type="similarity">
    <text evidence="1 6">Belongs to the thiolase-like superfamily. Thiolase family.</text>
</comment>
<accession>A0ABP8RPS0</accession>
<name>A0ABP8RPS0_9PSEU</name>
<dbReference type="EC" id="2.3.1.9" evidence="2"/>
<dbReference type="InterPro" id="IPR020610">
    <property type="entry name" value="Thiolase_AS"/>
</dbReference>
<evidence type="ECO:0000256" key="4">
    <source>
        <dbReference type="ARBA" id="ARBA00023315"/>
    </source>
</evidence>
<dbReference type="InterPro" id="IPR020617">
    <property type="entry name" value="Thiolase_C"/>
</dbReference>
<evidence type="ECO:0000256" key="6">
    <source>
        <dbReference type="RuleBase" id="RU003557"/>
    </source>
</evidence>
<feature type="domain" description="Thiolase N-terminal" evidence="7">
    <location>
        <begin position="5"/>
        <end position="256"/>
    </location>
</feature>
<evidence type="ECO:0000256" key="1">
    <source>
        <dbReference type="ARBA" id="ARBA00010982"/>
    </source>
</evidence>
<feature type="domain" description="Thiolase C-terminal" evidence="8">
    <location>
        <begin position="265"/>
        <end position="384"/>
    </location>
</feature>
<evidence type="ECO:0000259" key="8">
    <source>
        <dbReference type="Pfam" id="PF02803"/>
    </source>
</evidence>
<dbReference type="NCBIfam" id="TIGR01930">
    <property type="entry name" value="AcCoA-C-Actrans"/>
    <property type="match status" value="1"/>
</dbReference>
<dbReference type="SUPFAM" id="SSF53901">
    <property type="entry name" value="Thiolase-like"/>
    <property type="match status" value="2"/>
</dbReference>
<evidence type="ECO:0000313" key="10">
    <source>
        <dbReference type="Proteomes" id="UP001501598"/>
    </source>
</evidence>
<dbReference type="Proteomes" id="UP001501598">
    <property type="component" value="Unassembled WGS sequence"/>
</dbReference>
<dbReference type="PROSITE" id="PS00099">
    <property type="entry name" value="THIOLASE_3"/>
    <property type="match status" value="1"/>
</dbReference>
<dbReference type="PANTHER" id="PTHR18919">
    <property type="entry name" value="ACETYL-COA C-ACYLTRANSFERASE"/>
    <property type="match status" value="1"/>
</dbReference>
<keyword evidence="10" id="KW-1185">Reference proteome</keyword>
<dbReference type="InterPro" id="IPR020616">
    <property type="entry name" value="Thiolase_N"/>
</dbReference>
<reference evidence="10" key="1">
    <citation type="journal article" date="2019" name="Int. J. Syst. Evol. Microbiol.">
        <title>The Global Catalogue of Microorganisms (GCM) 10K type strain sequencing project: providing services to taxonomists for standard genome sequencing and annotation.</title>
        <authorList>
            <consortium name="The Broad Institute Genomics Platform"/>
            <consortium name="The Broad Institute Genome Sequencing Center for Infectious Disease"/>
            <person name="Wu L."/>
            <person name="Ma J."/>
        </authorList>
    </citation>
    <scope>NUCLEOTIDE SEQUENCE [LARGE SCALE GENOMIC DNA]</scope>
    <source>
        <strain evidence="10">JCM 17906</strain>
    </source>
</reference>